<evidence type="ECO:0000313" key="4">
    <source>
        <dbReference type="Proteomes" id="UP000807353"/>
    </source>
</evidence>
<feature type="region of interest" description="Disordered" evidence="1">
    <location>
        <begin position="324"/>
        <end position="347"/>
    </location>
</feature>
<evidence type="ECO:0000313" key="3">
    <source>
        <dbReference type="EMBL" id="KAF9468617.1"/>
    </source>
</evidence>
<protein>
    <recommendedName>
        <fullName evidence="2">MATH domain-containing protein</fullName>
    </recommendedName>
</protein>
<dbReference type="CDD" id="cd00121">
    <property type="entry name" value="MATH"/>
    <property type="match status" value="1"/>
</dbReference>
<name>A0A9P5YEQ2_9AGAR</name>
<dbReference type="PANTHER" id="PTHR24413">
    <property type="entry name" value="SPECKLE-TYPE POZ PROTEIN"/>
    <property type="match status" value="1"/>
</dbReference>
<comment type="caution">
    <text evidence="3">The sequence shown here is derived from an EMBL/GenBank/DDBJ whole genome shotgun (WGS) entry which is preliminary data.</text>
</comment>
<organism evidence="3 4">
    <name type="scientific">Collybia nuda</name>
    <dbReference type="NCBI Taxonomy" id="64659"/>
    <lineage>
        <taxon>Eukaryota</taxon>
        <taxon>Fungi</taxon>
        <taxon>Dikarya</taxon>
        <taxon>Basidiomycota</taxon>
        <taxon>Agaricomycotina</taxon>
        <taxon>Agaricomycetes</taxon>
        <taxon>Agaricomycetidae</taxon>
        <taxon>Agaricales</taxon>
        <taxon>Tricholomatineae</taxon>
        <taxon>Clitocybaceae</taxon>
        <taxon>Collybia</taxon>
    </lineage>
</organism>
<dbReference type="EMBL" id="MU150232">
    <property type="protein sequence ID" value="KAF9468617.1"/>
    <property type="molecule type" value="Genomic_DNA"/>
</dbReference>
<dbReference type="Gene3D" id="3.30.710.10">
    <property type="entry name" value="Potassium Channel Kv1.1, Chain A"/>
    <property type="match status" value="2"/>
</dbReference>
<feature type="compositionally biased region" description="Low complexity" evidence="1">
    <location>
        <begin position="329"/>
        <end position="347"/>
    </location>
</feature>
<dbReference type="Proteomes" id="UP000807353">
    <property type="component" value="Unassembled WGS sequence"/>
</dbReference>
<dbReference type="Pfam" id="PF22486">
    <property type="entry name" value="MATH_2"/>
    <property type="match status" value="1"/>
</dbReference>
<accession>A0A9P5YEQ2</accession>
<evidence type="ECO:0000256" key="1">
    <source>
        <dbReference type="SAM" id="MobiDB-lite"/>
    </source>
</evidence>
<dbReference type="AlphaFoldDB" id="A0A9P5YEQ2"/>
<feature type="domain" description="MATH" evidence="2">
    <location>
        <begin position="12"/>
        <end position="159"/>
    </location>
</feature>
<proteinExistence type="predicted"/>
<dbReference type="OrthoDB" id="6359816at2759"/>
<dbReference type="SUPFAM" id="SSF49599">
    <property type="entry name" value="TRAF domain-like"/>
    <property type="match status" value="1"/>
</dbReference>
<gene>
    <name evidence="3" type="ORF">BDZ94DRAFT_1153659</name>
</gene>
<keyword evidence="4" id="KW-1185">Reference proteome</keyword>
<dbReference type="InterPro" id="IPR008974">
    <property type="entry name" value="TRAF-like"/>
</dbReference>
<evidence type="ECO:0000259" key="2">
    <source>
        <dbReference type="PROSITE" id="PS50144"/>
    </source>
</evidence>
<dbReference type="InterPro" id="IPR002083">
    <property type="entry name" value="MATH/TRAF_dom"/>
</dbReference>
<sequence>MDLDSEYQESVSITFEWTLKGLKNLFESTKGDSKSKVTKSARFGGGRWQILFYPNAGLSKEGTTEGGFVSLYLSCEPTPEEKEMATANSGRWVREGVYKFSFEIRNGKSPLSHNKEAHNHSFSHKTANWGWAQFAKRDTVYSLSAPVKTQDFFVIICTITSSPSPPVQPPSTPYQSVPKSLLDTVGALLDDPTYSDVEFIIPRRGQNLRLAQRIWASRKLLRRAEYFDTMFSSGFAESTTEGSATPRIMAQSAPSVIESESNLALEGFEDSDDSGDESVENSQLDLEFDSSNVSGPLDILSSSLTENAVEEDDYEHLEDRQRNVRAKLSHPSSPRSSHSVHLPRVPESSSSSKVTIVIKDVAYNTYLALLYYIYTDAIVFAPLSSSFILGQSQEISETPNPTLPSTPSEPQSQTGTQRRNTLQDTATSRREWINEWREANPGRPAPCSAKSAYRLADRLDLHELKERASQHIIKSLSVHNIAYEVFSPFAAAFEEIRKIQVDFFLSHWQEIRASDSMRNVWQQIRNGRHPGFEEVWPVIASNLEFKVNSKVLSGNSPATGDVSR</sequence>
<reference evidence="3" key="1">
    <citation type="submission" date="2020-11" db="EMBL/GenBank/DDBJ databases">
        <authorList>
            <consortium name="DOE Joint Genome Institute"/>
            <person name="Ahrendt S."/>
            <person name="Riley R."/>
            <person name="Andreopoulos W."/>
            <person name="Labutti K."/>
            <person name="Pangilinan J."/>
            <person name="Ruiz-Duenas F.J."/>
            <person name="Barrasa J.M."/>
            <person name="Sanchez-Garcia M."/>
            <person name="Camarero S."/>
            <person name="Miyauchi S."/>
            <person name="Serrano A."/>
            <person name="Linde D."/>
            <person name="Babiker R."/>
            <person name="Drula E."/>
            <person name="Ayuso-Fernandez I."/>
            <person name="Pacheco R."/>
            <person name="Padilla G."/>
            <person name="Ferreira P."/>
            <person name="Barriuso J."/>
            <person name="Kellner H."/>
            <person name="Castanera R."/>
            <person name="Alfaro M."/>
            <person name="Ramirez L."/>
            <person name="Pisabarro A.G."/>
            <person name="Kuo A."/>
            <person name="Tritt A."/>
            <person name="Lipzen A."/>
            <person name="He G."/>
            <person name="Yan M."/>
            <person name="Ng V."/>
            <person name="Cullen D."/>
            <person name="Martin F."/>
            <person name="Rosso M.-N."/>
            <person name="Henrissat B."/>
            <person name="Hibbett D."/>
            <person name="Martinez A.T."/>
            <person name="Grigoriev I.V."/>
        </authorList>
    </citation>
    <scope>NUCLEOTIDE SEQUENCE</scope>
    <source>
        <strain evidence="3">CBS 247.69</strain>
    </source>
</reference>
<dbReference type="SUPFAM" id="SSF54695">
    <property type="entry name" value="POZ domain"/>
    <property type="match status" value="1"/>
</dbReference>
<feature type="region of interest" description="Disordered" evidence="1">
    <location>
        <begin position="395"/>
        <end position="426"/>
    </location>
</feature>
<dbReference type="PROSITE" id="PS50144">
    <property type="entry name" value="MATH"/>
    <property type="match status" value="1"/>
</dbReference>
<dbReference type="Gene3D" id="2.60.210.10">
    <property type="entry name" value="Apoptosis, Tumor Necrosis Factor Receptor Associated Protein 2, Chain A"/>
    <property type="match status" value="1"/>
</dbReference>
<dbReference type="InterPro" id="IPR011333">
    <property type="entry name" value="SKP1/BTB/POZ_sf"/>
</dbReference>